<protein>
    <submittedName>
        <fullName evidence="1">Uncharacterized protein</fullName>
    </submittedName>
</protein>
<comment type="caution">
    <text evidence="1">The sequence shown here is derived from an EMBL/GenBank/DDBJ whole genome shotgun (WGS) entry which is preliminary data.</text>
</comment>
<name>A0A0W8FAV7_9ZZZZ</name>
<gene>
    <name evidence="1" type="ORF">ASZ90_012330</name>
</gene>
<dbReference type="EMBL" id="LNQE01001408">
    <property type="protein sequence ID" value="KUG17978.1"/>
    <property type="molecule type" value="Genomic_DNA"/>
</dbReference>
<evidence type="ECO:0000313" key="1">
    <source>
        <dbReference type="EMBL" id="KUG17978.1"/>
    </source>
</evidence>
<accession>A0A0W8FAV7</accession>
<organism evidence="1">
    <name type="scientific">hydrocarbon metagenome</name>
    <dbReference type="NCBI Taxonomy" id="938273"/>
    <lineage>
        <taxon>unclassified sequences</taxon>
        <taxon>metagenomes</taxon>
        <taxon>ecological metagenomes</taxon>
    </lineage>
</organism>
<sequence>MVLDMPAQEELALAKNGLREIAVRALKSRWLGWMRSSIC</sequence>
<proteinExistence type="predicted"/>
<dbReference type="AlphaFoldDB" id="A0A0W8FAV7"/>
<reference evidence="1" key="1">
    <citation type="journal article" date="2015" name="Proc. Natl. Acad. Sci. U.S.A.">
        <title>Networks of energetic and metabolic interactions define dynamics in microbial communities.</title>
        <authorList>
            <person name="Embree M."/>
            <person name="Liu J.K."/>
            <person name="Al-Bassam M.M."/>
            <person name="Zengler K."/>
        </authorList>
    </citation>
    <scope>NUCLEOTIDE SEQUENCE</scope>
</reference>